<dbReference type="EMBL" id="NAJQ01002095">
    <property type="protein sequence ID" value="TKA49329.1"/>
    <property type="molecule type" value="Genomic_DNA"/>
</dbReference>
<accession>A0A4V5N9X8</accession>
<feature type="compositionally biased region" description="Low complexity" evidence="4">
    <location>
        <begin position="78"/>
        <end position="88"/>
    </location>
</feature>
<comment type="caution">
    <text evidence="5">The sequence shown here is derived from an EMBL/GenBank/DDBJ whole genome shotgun (WGS) entry which is preliminary data.</text>
</comment>
<dbReference type="PANTHER" id="PTHR22838">
    <property type="entry name" value="WD REPEAT PROTEIN 26-RELATED"/>
    <property type="match status" value="1"/>
</dbReference>
<evidence type="ECO:0000256" key="3">
    <source>
        <dbReference type="PROSITE-ProRule" id="PRU00221"/>
    </source>
</evidence>
<name>A0A4V5N9X8_9PEZI</name>
<dbReference type="STRING" id="329884.A0A4V5N9X8"/>
<feature type="repeat" description="WD" evidence="3">
    <location>
        <begin position="369"/>
        <end position="403"/>
    </location>
</feature>
<dbReference type="InterPro" id="IPR051350">
    <property type="entry name" value="WD_repeat-ST_regulator"/>
</dbReference>
<feature type="non-terminal residue" evidence="5">
    <location>
        <position position="1"/>
    </location>
</feature>
<dbReference type="AlphaFoldDB" id="A0A4V5N9X8"/>
<dbReference type="SMART" id="SM00320">
    <property type="entry name" value="WD40"/>
    <property type="match status" value="5"/>
</dbReference>
<dbReference type="InterPro" id="IPR036322">
    <property type="entry name" value="WD40_repeat_dom_sf"/>
</dbReference>
<dbReference type="SUPFAM" id="SSF50978">
    <property type="entry name" value="WD40 repeat-like"/>
    <property type="match status" value="1"/>
</dbReference>
<dbReference type="Pfam" id="PF23627">
    <property type="entry name" value="LisH_WDR26"/>
    <property type="match status" value="1"/>
</dbReference>
<dbReference type="PANTHER" id="PTHR22838:SF0">
    <property type="entry name" value="WD REPEAT-CONTAINING PROTEIN 26"/>
    <property type="match status" value="1"/>
</dbReference>
<feature type="compositionally biased region" description="Basic and acidic residues" evidence="4">
    <location>
        <begin position="59"/>
        <end position="71"/>
    </location>
</feature>
<keyword evidence="2" id="KW-0677">Repeat</keyword>
<evidence type="ECO:0000256" key="4">
    <source>
        <dbReference type="SAM" id="MobiDB-lite"/>
    </source>
</evidence>
<dbReference type="OrthoDB" id="972532at2759"/>
<dbReference type="Gene3D" id="2.130.10.10">
    <property type="entry name" value="YVTN repeat-like/Quinoprotein amine dehydrogenase"/>
    <property type="match status" value="1"/>
</dbReference>
<dbReference type="PROSITE" id="PS50082">
    <property type="entry name" value="WD_REPEATS_2"/>
    <property type="match status" value="1"/>
</dbReference>
<sequence>VQQAGDDTSDPSDRPRKRRRRSSSLHDSTANVEPGGSTSKQQPHKPKRQRAEGSNVPPNEHEPSVRLDHNHEHRTRPSNNGSSANGSSPHTNGSAKIGETNGYHTNGHVEDTVREHDTSLFFGHDREEVTRIQLQSLGDLGYHGAARQLSNESGYELEIPSVAAFRTAVQSGEWEEAEALLLGSEAATELEGGVLLGNGHGPSAWRRSRASFGSQNGYAGQGPPLSEGADTTILKFFLRQQKYLELLENRNLNAVLGVLRSELTPLKRDTGWLHALSGLMMCQSSEDLRRQAEWDGAEGESRSLLLSEVSRSISPSVMIPEHRLAMLFTAVQDEQILSCRYHNTTPQPSLYTDHECAAEDFPLETLSELRNRTDDVWHLAFSHDGTMLATAGKDGLVCVYDTRHYSLRHGIREHERNVSAAENTKGVCYVAFSPDDQYLRSCAQNNEFVVVNFREGRRVAHADHFDYPVTTAAWLPDLQTLVVGTQGSRRPLGLYSLRNLRDSPWDNSLKDNLNSFRITDCAVSPDGTRMVATTISNEILMYDLRTRYKLAESAVDDKLTSIHFGLAGTQLLVNMNEGHVRSLSAATGPELVRYEGAQQREFVIRSAFGGPGEHFVTSVLEDAKVYLWRRQTNVLVAAREAHAAGTVNVVAWHPTDMGVFASAGDDRRGKV</sequence>
<protein>
    <submittedName>
        <fullName evidence="5">Uncharacterized protein</fullName>
    </submittedName>
</protein>
<keyword evidence="1 3" id="KW-0853">WD repeat</keyword>
<evidence type="ECO:0000313" key="6">
    <source>
        <dbReference type="Proteomes" id="UP000309340"/>
    </source>
</evidence>
<proteinExistence type="predicted"/>
<keyword evidence="6" id="KW-1185">Reference proteome</keyword>
<evidence type="ECO:0000256" key="1">
    <source>
        <dbReference type="ARBA" id="ARBA00022574"/>
    </source>
</evidence>
<organism evidence="5 6">
    <name type="scientific">Friedmanniomyces simplex</name>
    <dbReference type="NCBI Taxonomy" id="329884"/>
    <lineage>
        <taxon>Eukaryota</taxon>
        <taxon>Fungi</taxon>
        <taxon>Dikarya</taxon>
        <taxon>Ascomycota</taxon>
        <taxon>Pezizomycotina</taxon>
        <taxon>Dothideomycetes</taxon>
        <taxon>Dothideomycetidae</taxon>
        <taxon>Mycosphaerellales</taxon>
        <taxon>Teratosphaeriaceae</taxon>
        <taxon>Friedmanniomyces</taxon>
    </lineage>
</organism>
<dbReference type="InterPro" id="IPR015943">
    <property type="entry name" value="WD40/YVTN_repeat-like_dom_sf"/>
</dbReference>
<feature type="region of interest" description="Disordered" evidence="4">
    <location>
        <begin position="1"/>
        <end position="107"/>
    </location>
</feature>
<gene>
    <name evidence="5" type="ORF">B0A55_13495</name>
</gene>
<evidence type="ECO:0000313" key="5">
    <source>
        <dbReference type="EMBL" id="TKA49329.1"/>
    </source>
</evidence>
<dbReference type="Proteomes" id="UP000309340">
    <property type="component" value="Unassembled WGS sequence"/>
</dbReference>
<dbReference type="InterPro" id="IPR001680">
    <property type="entry name" value="WD40_rpt"/>
</dbReference>
<reference evidence="5 6" key="1">
    <citation type="submission" date="2017-03" db="EMBL/GenBank/DDBJ databases">
        <title>Genomes of endolithic fungi from Antarctica.</title>
        <authorList>
            <person name="Coleine C."/>
            <person name="Masonjones S."/>
            <person name="Stajich J.E."/>
        </authorList>
    </citation>
    <scope>NUCLEOTIDE SEQUENCE [LARGE SCALE GENOMIC DNA]</scope>
    <source>
        <strain evidence="5 6">CCFEE 5184</strain>
    </source>
</reference>
<evidence type="ECO:0000256" key="2">
    <source>
        <dbReference type="ARBA" id="ARBA00022737"/>
    </source>
</evidence>
<dbReference type="Pfam" id="PF00400">
    <property type="entry name" value="WD40"/>
    <property type="match status" value="1"/>
</dbReference>
<dbReference type="GO" id="GO:0043161">
    <property type="term" value="P:proteasome-mediated ubiquitin-dependent protein catabolic process"/>
    <property type="evidence" value="ECO:0007669"/>
    <property type="project" value="TreeGrafter"/>
</dbReference>
<dbReference type="GO" id="GO:0034657">
    <property type="term" value="C:GID complex"/>
    <property type="evidence" value="ECO:0007669"/>
    <property type="project" value="TreeGrafter"/>
</dbReference>